<gene>
    <name evidence="13" type="ORF">PHYEVI_LOCUS5518</name>
</gene>
<evidence type="ECO:0000256" key="2">
    <source>
        <dbReference type="ARBA" id="ARBA00006285"/>
    </source>
</evidence>
<evidence type="ECO:0000259" key="11">
    <source>
        <dbReference type="Pfam" id="PF00728"/>
    </source>
</evidence>
<dbReference type="PANTHER" id="PTHR22600:SF21">
    <property type="entry name" value="BETA-HEXOSAMINIDASE A"/>
    <property type="match status" value="1"/>
</dbReference>
<dbReference type="InterPro" id="IPR025705">
    <property type="entry name" value="Beta_hexosaminidase_sua/sub"/>
</dbReference>
<dbReference type="InterPro" id="IPR015883">
    <property type="entry name" value="Glyco_hydro_20_cat"/>
</dbReference>
<dbReference type="SUPFAM" id="SSF51445">
    <property type="entry name" value="(Trans)glycosidases"/>
    <property type="match status" value="1"/>
</dbReference>
<evidence type="ECO:0000256" key="8">
    <source>
        <dbReference type="PIRSR" id="PIRSR001093-1"/>
    </source>
</evidence>
<name>A0A9N9TIC0_PHYSR</name>
<dbReference type="Pfam" id="PF00728">
    <property type="entry name" value="Glyco_hydro_20"/>
    <property type="match status" value="1"/>
</dbReference>
<reference evidence="13" key="1">
    <citation type="submission" date="2022-01" db="EMBL/GenBank/DDBJ databases">
        <authorList>
            <person name="King R."/>
        </authorList>
    </citation>
    <scope>NUCLEOTIDE SEQUENCE</scope>
</reference>
<evidence type="ECO:0000313" key="13">
    <source>
        <dbReference type="EMBL" id="CAG9859144.1"/>
    </source>
</evidence>
<feature type="disulfide bond" evidence="9">
    <location>
        <begin position="67"/>
        <end position="125"/>
    </location>
</feature>
<keyword evidence="4 7" id="KW-0378">Hydrolase</keyword>
<dbReference type="InterPro" id="IPR029018">
    <property type="entry name" value="Hex-like_dom2"/>
</dbReference>
<keyword evidence="14" id="KW-1185">Reference proteome</keyword>
<evidence type="ECO:0000313" key="14">
    <source>
        <dbReference type="Proteomes" id="UP001153712"/>
    </source>
</evidence>
<feature type="signal peptide" evidence="10">
    <location>
        <begin position="1"/>
        <end position="19"/>
    </location>
</feature>
<dbReference type="GO" id="GO:0005764">
    <property type="term" value="C:lysosome"/>
    <property type="evidence" value="ECO:0007669"/>
    <property type="project" value="TreeGrafter"/>
</dbReference>
<dbReference type="SUPFAM" id="SSF55545">
    <property type="entry name" value="beta-N-acetylhexosaminidase-like domain"/>
    <property type="match status" value="1"/>
</dbReference>
<dbReference type="InterPro" id="IPR017853">
    <property type="entry name" value="GH"/>
</dbReference>
<feature type="disulfide bond" evidence="9">
    <location>
        <begin position="524"/>
        <end position="542"/>
    </location>
</feature>
<dbReference type="PRINTS" id="PR00738">
    <property type="entry name" value="GLHYDRLASE20"/>
</dbReference>
<evidence type="ECO:0000256" key="9">
    <source>
        <dbReference type="PIRSR" id="PIRSR001093-2"/>
    </source>
</evidence>
<dbReference type="Gene3D" id="3.20.20.80">
    <property type="entry name" value="Glycosidases"/>
    <property type="match status" value="1"/>
</dbReference>
<dbReference type="InterPro" id="IPR029019">
    <property type="entry name" value="HEX_eukaryotic_N"/>
</dbReference>
<comment type="catalytic activity">
    <reaction evidence="1 7">
        <text>Hydrolysis of terminal non-reducing N-acetyl-D-hexosamine residues in N-acetyl-beta-D-hexosaminides.</text>
        <dbReference type="EC" id="3.2.1.52"/>
    </reaction>
</comment>
<dbReference type="EC" id="3.2.1.52" evidence="7"/>
<protein>
    <recommendedName>
        <fullName evidence="7">Beta-hexosaminidase</fullName>
        <ecNumber evidence="7">3.2.1.52</ecNumber>
    </recommendedName>
</protein>
<dbReference type="PIRSF" id="PIRSF001093">
    <property type="entry name" value="B-hxosamndse_ab_euk"/>
    <property type="match status" value="1"/>
</dbReference>
<feature type="domain" description="Beta-hexosaminidase eukaryotic type N-terminal" evidence="12">
    <location>
        <begin position="35"/>
        <end position="167"/>
    </location>
</feature>
<sequence>MNFPINLATICLYITLANCYIIDPGPRYPATKGEIWPQPKNQTKSDEFFVLKPSNFEFKLTTSSGKCKLLEDAIERYKDIISSTHLIVKKMRKTLDLQGRKKTWLTNENFKGNINVLDVTLNGPCGTKDFPTEDSSENYSIQIGAKRNVLSSDSVWGVIRGLESFYQSIYLADDNLSLRINRTIIEDSPRYSYRGLLLDTSRHFIPLEKIQLTIDAMAQNKLNVFHWHIVDDQSFPYVSEVFPELSASAAYAPVYTYKPDQIKDIIEYARVRGVRVIPEFDSPGHTRSWGVSHPELLTACEGAYALKLGPMNPARNGTFEFIEKLFGEVKGVFADDYIHLGGDEVGFECWQSSSEINDFMKTLNITDNYEALESYYIQKVINLVDKLNYKSIVWEEVFNNGVIIPNATIVHVWKDDWRDTMLHATSSGHHAILSSCWYLDHLESGGDWFSFYECEPNTFSNDPKLRSMVVGGEACMWAEVVDANNVISRIWPRASATAERLWSFVDDDKVEEDELRRRLEEHTCRMNRRGVGAQPPNGPGFCLL</sequence>
<dbReference type="PANTHER" id="PTHR22600">
    <property type="entry name" value="BETA-HEXOSAMINIDASE"/>
    <property type="match status" value="1"/>
</dbReference>
<keyword evidence="6 7" id="KW-0326">Glycosidase</keyword>
<dbReference type="Pfam" id="PF14845">
    <property type="entry name" value="Glycohydro_20b2"/>
    <property type="match status" value="1"/>
</dbReference>
<dbReference type="GO" id="GO:0030203">
    <property type="term" value="P:glycosaminoglycan metabolic process"/>
    <property type="evidence" value="ECO:0007669"/>
    <property type="project" value="TreeGrafter"/>
</dbReference>
<dbReference type="GO" id="GO:0005975">
    <property type="term" value="P:carbohydrate metabolic process"/>
    <property type="evidence" value="ECO:0007669"/>
    <property type="project" value="InterPro"/>
</dbReference>
<evidence type="ECO:0000256" key="10">
    <source>
        <dbReference type="SAM" id="SignalP"/>
    </source>
</evidence>
<keyword evidence="5" id="KW-0325">Glycoprotein</keyword>
<evidence type="ECO:0000259" key="12">
    <source>
        <dbReference type="Pfam" id="PF14845"/>
    </source>
</evidence>
<evidence type="ECO:0000256" key="3">
    <source>
        <dbReference type="ARBA" id="ARBA00022729"/>
    </source>
</evidence>
<dbReference type="OrthoDB" id="428480at2759"/>
<proteinExistence type="inferred from homology"/>
<dbReference type="FunFam" id="3.20.20.80:FF:000063">
    <property type="entry name" value="Beta-hexosaminidase"/>
    <property type="match status" value="1"/>
</dbReference>
<feature type="active site" description="Proton donor" evidence="8">
    <location>
        <position position="344"/>
    </location>
</feature>
<feature type="chain" id="PRO_5040132492" description="Beta-hexosaminidase" evidence="10">
    <location>
        <begin position="20"/>
        <end position="544"/>
    </location>
</feature>
<keyword evidence="3 10" id="KW-0732">Signal</keyword>
<dbReference type="Proteomes" id="UP001153712">
    <property type="component" value="Chromosome 2"/>
</dbReference>
<dbReference type="AlphaFoldDB" id="A0A9N9TIC0"/>
<feature type="domain" description="Glycoside hydrolase family 20 catalytic" evidence="11">
    <location>
        <begin position="191"/>
        <end position="503"/>
    </location>
</feature>
<dbReference type="GO" id="GO:0004563">
    <property type="term" value="F:beta-N-acetylhexosaminidase activity"/>
    <property type="evidence" value="ECO:0007669"/>
    <property type="project" value="UniProtKB-EC"/>
</dbReference>
<keyword evidence="9" id="KW-1015">Disulfide bond</keyword>
<evidence type="ECO:0000256" key="7">
    <source>
        <dbReference type="PIRNR" id="PIRNR001093"/>
    </source>
</evidence>
<dbReference type="CDD" id="cd06562">
    <property type="entry name" value="GH20_HexA_HexB-like"/>
    <property type="match status" value="1"/>
</dbReference>
<accession>A0A9N9TIC0</accession>
<organism evidence="13 14">
    <name type="scientific">Phyllotreta striolata</name>
    <name type="common">Striped flea beetle</name>
    <name type="synonym">Crioceris striolata</name>
    <dbReference type="NCBI Taxonomy" id="444603"/>
    <lineage>
        <taxon>Eukaryota</taxon>
        <taxon>Metazoa</taxon>
        <taxon>Ecdysozoa</taxon>
        <taxon>Arthropoda</taxon>
        <taxon>Hexapoda</taxon>
        <taxon>Insecta</taxon>
        <taxon>Pterygota</taxon>
        <taxon>Neoptera</taxon>
        <taxon>Endopterygota</taxon>
        <taxon>Coleoptera</taxon>
        <taxon>Polyphaga</taxon>
        <taxon>Cucujiformia</taxon>
        <taxon>Chrysomeloidea</taxon>
        <taxon>Chrysomelidae</taxon>
        <taxon>Galerucinae</taxon>
        <taxon>Alticini</taxon>
        <taxon>Phyllotreta</taxon>
    </lineage>
</organism>
<evidence type="ECO:0000256" key="1">
    <source>
        <dbReference type="ARBA" id="ARBA00001231"/>
    </source>
</evidence>
<evidence type="ECO:0000256" key="4">
    <source>
        <dbReference type="ARBA" id="ARBA00022801"/>
    </source>
</evidence>
<evidence type="ECO:0000256" key="6">
    <source>
        <dbReference type="ARBA" id="ARBA00023295"/>
    </source>
</evidence>
<dbReference type="Gene3D" id="3.30.379.10">
    <property type="entry name" value="Chitobiase/beta-hexosaminidase domain 2-like"/>
    <property type="match status" value="1"/>
</dbReference>
<evidence type="ECO:0000256" key="5">
    <source>
        <dbReference type="ARBA" id="ARBA00023180"/>
    </source>
</evidence>
<dbReference type="EMBL" id="OU900095">
    <property type="protein sequence ID" value="CAG9859144.1"/>
    <property type="molecule type" value="Genomic_DNA"/>
</dbReference>
<dbReference type="GO" id="GO:0006689">
    <property type="term" value="P:ganglioside catabolic process"/>
    <property type="evidence" value="ECO:0007669"/>
    <property type="project" value="TreeGrafter"/>
</dbReference>
<feature type="disulfide bond" evidence="9">
    <location>
        <begin position="300"/>
        <end position="349"/>
    </location>
</feature>
<comment type="similarity">
    <text evidence="2 7">Belongs to the glycosyl hydrolase 20 family.</text>
</comment>
<dbReference type="GO" id="GO:0016020">
    <property type="term" value="C:membrane"/>
    <property type="evidence" value="ECO:0007669"/>
    <property type="project" value="TreeGrafter"/>
</dbReference>